<feature type="transmembrane region" description="Helical" evidence="2">
    <location>
        <begin position="178"/>
        <end position="199"/>
    </location>
</feature>
<accession>A0AAD8YIN0</accession>
<evidence type="ECO:0000313" key="4">
    <source>
        <dbReference type="Proteomes" id="UP001224775"/>
    </source>
</evidence>
<feature type="region of interest" description="Disordered" evidence="1">
    <location>
        <begin position="300"/>
        <end position="320"/>
    </location>
</feature>
<evidence type="ECO:0000313" key="3">
    <source>
        <dbReference type="EMBL" id="KAK1746688.1"/>
    </source>
</evidence>
<gene>
    <name evidence="3" type="ORF">QTG54_002032</name>
</gene>
<proteinExistence type="predicted"/>
<feature type="transmembrane region" description="Helical" evidence="2">
    <location>
        <begin position="146"/>
        <end position="166"/>
    </location>
</feature>
<feature type="transmembrane region" description="Helical" evidence="2">
    <location>
        <begin position="238"/>
        <end position="260"/>
    </location>
</feature>
<name>A0AAD8YIN0_9STRA</name>
<dbReference type="Proteomes" id="UP001224775">
    <property type="component" value="Unassembled WGS sequence"/>
</dbReference>
<organism evidence="3 4">
    <name type="scientific">Skeletonema marinoi</name>
    <dbReference type="NCBI Taxonomy" id="267567"/>
    <lineage>
        <taxon>Eukaryota</taxon>
        <taxon>Sar</taxon>
        <taxon>Stramenopiles</taxon>
        <taxon>Ochrophyta</taxon>
        <taxon>Bacillariophyta</taxon>
        <taxon>Coscinodiscophyceae</taxon>
        <taxon>Thalassiosirophycidae</taxon>
        <taxon>Thalassiosirales</taxon>
        <taxon>Skeletonemataceae</taxon>
        <taxon>Skeletonema</taxon>
        <taxon>Skeletonema marinoi-dohrnii complex</taxon>
    </lineage>
</organism>
<evidence type="ECO:0000256" key="2">
    <source>
        <dbReference type="SAM" id="Phobius"/>
    </source>
</evidence>
<sequence>MNSNTPTTSPSSDGATSATIASLSPKDLTDEFEQVDTVAELSPRGTFPSTTSVHPKNAFAVSAIDTATAGGDNFNEQFPVNQQFPVHQRNLTMLESMMGLRRAEGNETEGSFYRMIIGSMFAYVVLGIFSWTVFQFMVLINQHECSTAYIGLGANLAANGGSGLGFKDASATMSCLDVFTGTLACAHSITFGLISAVVIHETGSSDDSARNRLSSMIQPIKRRRDVNSNFSQRCFCSLITWLPTVYVVCWTVLGLTCFVFSLMRPDGSTGPLFYTGQTWIGLVIKATYSFFGVEPDDKNLTSSATAQTQGGQQGQPQSEV</sequence>
<evidence type="ECO:0000256" key="1">
    <source>
        <dbReference type="SAM" id="MobiDB-lite"/>
    </source>
</evidence>
<dbReference type="EMBL" id="JATAAI010000003">
    <property type="protein sequence ID" value="KAK1746688.1"/>
    <property type="molecule type" value="Genomic_DNA"/>
</dbReference>
<keyword evidence="2" id="KW-1133">Transmembrane helix</keyword>
<comment type="caution">
    <text evidence="3">The sequence shown here is derived from an EMBL/GenBank/DDBJ whole genome shotgun (WGS) entry which is preliminary data.</text>
</comment>
<dbReference type="AlphaFoldDB" id="A0AAD8YIN0"/>
<keyword evidence="4" id="KW-1185">Reference proteome</keyword>
<keyword evidence="2" id="KW-0812">Transmembrane</keyword>
<feature type="compositionally biased region" description="Low complexity" evidence="1">
    <location>
        <begin position="301"/>
        <end position="320"/>
    </location>
</feature>
<protein>
    <submittedName>
        <fullName evidence="3">Uncharacterized protein</fullName>
    </submittedName>
</protein>
<reference evidence="3" key="1">
    <citation type="submission" date="2023-06" db="EMBL/GenBank/DDBJ databases">
        <title>Survivors Of The Sea: Transcriptome response of Skeletonema marinoi to long-term dormancy.</title>
        <authorList>
            <person name="Pinder M.I.M."/>
            <person name="Kourtchenko O."/>
            <person name="Robertson E.K."/>
            <person name="Larsson T."/>
            <person name="Maumus F."/>
            <person name="Osuna-Cruz C.M."/>
            <person name="Vancaester E."/>
            <person name="Stenow R."/>
            <person name="Vandepoele K."/>
            <person name="Ploug H."/>
            <person name="Bruchert V."/>
            <person name="Godhe A."/>
            <person name="Topel M."/>
        </authorList>
    </citation>
    <scope>NUCLEOTIDE SEQUENCE</scope>
    <source>
        <strain evidence="3">R05AC</strain>
    </source>
</reference>
<feature type="transmembrane region" description="Helical" evidence="2">
    <location>
        <begin position="120"/>
        <end position="140"/>
    </location>
</feature>
<keyword evidence="2" id="KW-0472">Membrane</keyword>